<evidence type="ECO:0000256" key="1">
    <source>
        <dbReference type="SAM" id="MobiDB-lite"/>
    </source>
</evidence>
<dbReference type="PROSITE" id="PS50076">
    <property type="entry name" value="DNAJ_2"/>
    <property type="match status" value="1"/>
</dbReference>
<dbReference type="AlphaFoldDB" id="A0A7S3LK08"/>
<dbReference type="PANTHER" id="PTHR45168:SF3">
    <property type="entry name" value="DNAJ HEAT SHOCK PROTEIN FAMILY (HSP40) MEMBER B2"/>
    <property type="match status" value="1"/>
</dbReference>
<feature type="compositionally biased region" description="Low complexity" evidence="1">
    <location>
        <begin position="238"/>
        <end position="249"/>
    </location>
</feature>
<reference evidence="3" key="1">
    <citation type="submission" date="2021-01" db="EMBL/GenBank/DDBJ databases">
        <authorList>
            <person name="Corre E."/>
            <person name="Pelletier E."/>
            <person name="Niang G."/>
            <person name="Scheremetjew M."/>
            <person name="Finn R."/>
            <person name="Kale V."/>
            <person name="Holt S."/>
            <person name="Cochrane G."/>
            <person name="Meng A."/>
            <person name="Brown T."/>
            <person name="Cohen L."/>
        </authorList>
    </citation>
    <scope>NUCLEOTIDE SEQUENCE</scope>
    <source>
        <strain evidence="3">GSBS06</strain>
    </source>
</reference>
<gene>
    <name evidence="3" type="ORF">ASTO00021_LOCUS3319</name>
</gene>
<feature type="compositionally biased region" description="Basic and acidic residues" evidence="1">
    <location>
        <begin position="336"/>
        <end position="347"/>
    </location>
</feature>
<dbReference type="SUPFAM" id="SSF46565">
    <property type="entry name" value="Chaperone J-domain"/>
    <property type="match status" value="1"/>
</dbReference>
<sequence length="395" mass="46247">MNILHARLRSLRMLGSYNGSMSSVSVYAGCQFRTVVTVSRKLQARVWYLNYRSFSHVRSPIENSSRLLFRTRNHLEITKNCWLRNGVRTFTSASDPYSVLEIKPGASEEEIKKAYKKMAFKWHPDRNQDNKKEAEAKFKEISEAYTTLTQGGYHQGSGFGGGYQQQQGRQNPFGGQYGYYQDPHELFREIFKDQNIQEMFRQAETMFNQQGRHRGGHFRATMDLEEIIRAMENQAAAEQQAQQRYQQQQTTRSGYRNQQQQQKRVPVSQQTTYETIVLNGQSRTRQILTTHYSDGTVDQQVINDGGFGEFSNSRSERRQNRRSQRDSNQQQQQYMEEERRKAQQDMEKMAKEMVKGVGKLMVRGMFAAIAQSFRNFIKRVFEGISKFFARLRDRI</sequence>
<proteinExistence type="predicted"/>
<evidence type="ECO:0000313" key="3">
    <source>
        <dbReference type="EMBL" id="CAE0433001.1"/>
    </source>
</evidence>
<dbReference type="InterPro" id="IPR036869">
    <property type="entry name" value="J_dom_sf"/>
</dbReference>
<dbReference type="InterPro" id="IPR043183">
    <property type="entry name" value="DNJB2/6-like"/>
</dbReference>
<dbReference type="InterPro" id="IPR001623">
    <property type="entry name" value="DnaJ_domain"/>
</dbReference>
<dbReference type="PANTHER" id="PTHR45168">
    <property type="entry name" value="DNAJ HOMOLOG SUBFAMILY B MEMBER 2"/>
    <property type="match status" value="1"/>
</dbReference>
<dbReference type="Gene3D" id="1.10.287.110">
    <property type="entry name" value="DnaJ domain"/>
    <property type="match status" value="1"/>
</dbReference>
<accession>A0A7S3LK08</accession>
<evidence type="ECO:0000259" key="2">
    <source>
        <dbReference type="PROSITE" id="PS50076"/>
    </source>
</evidence>
<dbReference type="GO" id="GO:0030544">
    <property type="term" value="F:Hsp70 protein binding"/>
    <property type="evidence" value="ECO:0007669"/>
    <property type="project" value="InterPro"/>
</dbReference>
<name>A0A7S3LK08_9STRA</name>
<feature type="region of interest" description="Disordered" evidence="1">
    <location>
        <begin position="238"/>
        <end position="269"/>
    </location>
</feature>
<dbReference type="Pfam" id="PF00226">
    <property type="entry name" value="DnaJ"/>
    <property type="match status" value="1"/>
</dbReference>
<organism evidence="3">
    <name type="scientific">Aplanochytrium stocchinoi</name>
    <dbReference type="NCBI Taxonomy" id="215587"/>
    <lineage>
        <taxon>Eukaryota</taxon>
        <taxon>Sar</taxon>
        <taxon>Stramenopiles</taxon>
        <taxon>Bigyra</taxon>
        <taxon>Labyrinthulomycetes</taxon>
        <taxon>Thraustochytrida</taxon>
        <taxon>Thraustochytriidae</taxon>
        <taxon>Aplanochytrium</taxon>
    </lineage>
</organism>
<dbReference type="CDD" id="cd06257">
    <property type="entry name" value="DnaJ"/>
    <property type="match status" value="1"/>
</dbReference>
<feature type="region of interest" description="Disordered" evidence="1">
    <location>
        <begin position="298"/>
        <end position="347"/>
    </location>
</feature>
<dbReference type="EMBL" id="HBIN01004690">
    <property type="protein sequence ID" value="CAE0433001.1"/>
    <property type="molecule type" value="Transcribed_RNA"/>
</dbReference>
<dbReference type="PRINTS" id="PR00625">
    <property type="entry name" value="JDOMAIN"/>
</dbReference>
<dbReference type="SMART" id="SM00271">
    <property type="entry name" value="DnaJ"/>
    <property type="match status" value="1"/>
</dbReference>
<dbReference type="GO" id="GO:0051082">
    <property type="term" value="F:unfolded protein binding"/>
    <property type="evidence" value="ECO:0007669"/>
    <property type="project" value="InterPro"/>
</dbReference>
<protein>
    <recommendedName>
        <fullName evidence="2">J domain-containing protein</fullName>
    </recommendedName>
</protein>
<feature type="domain" description="J" evidence="2">
    <location>
        <begin position="95"/>
        <end position="174"/>
    </location>
</feature>